<dbReference type="Gene3D" id="2.160.20.10">
    <property type="entry name" value="Single-stranded right-handed beta-helix, Pectin lyase-like"/>
    <property type="match status" value="2"/>
</dbReference>
<dbReference type="InterPro" id="IPR012334">
    <property type="entry name" value="Pectin_lyas_fold"/>
</dbReference>
<proteinExistence type="predicted"/>
<name>A0A6P1MDG5_9BACT</name>
<gene>
    <name evidence="1" type="ORF">GT409_06675</name>
</gene>
<dbReference type="RefSeq" id="WP_160628171.1">
    <property type="nucleotide sequence ID" value="NZ_CP047593.1"/>
</dbReference>
<sequence>MMVVLTTGTGSDAQAEQIAIWLDDGSQAPGSTSTGQDYANLRDASWDVPATLENGLSDIGAAVMTVRMVGFNVNGNSRQLTTGGGNGLAVKTGSNNYWMDGINHEGAAFQFTFYSDLAKTDEVSGVGIVFDSLCLRTASSDLALDAFAGFGQLTVDGTFDTSTVSLGDVRMTSQADSMMAFVSDKNLTPENFSGTGWYTVNASQEVVFTEKDTFWVRRKNMSDASDSAFQIGGITFHVYRKGLVNVWLDDGASAPGSTSDGQSFANQRNANWNVYATSENGLADIGAAVMAVRLVSFMSAGYSRESTTGGGSGLSVRSGSNSFWMDALNYEGAAFMLYFYEDLAKTTPITDVNITFKSLCVRTANANLALDVYAGNGGVSLASNPNDSSSVTLGGNVLEYTSDSANSFAEETGLAPSGFSRTGFYTVHGNDTATFQSGDTFWVRRKNTGGASDAAFQLAGLSFTIQRPVSVHDFGAVGDGVTDDIEAVVNAVKSVRADGPGAILTFEAEKTYKLGLRENSIFQIDLLGASHLTINGNGSTLLNTPRQASFRLKHCNGVTVKNFKIKQSPLAFTQGVITNINSVAGTFEMTLMRYFPDLPTDTQRTAMGVDYWDWGAILDPDLKYIRWGTYNHYYINSITNIGPRRYQVTVEPEFASGLAGARNGDVFVQPIQWNYQDRLAAIDGNRYSPNIHVTLSEDCLLEDITLYSGRSSMCNLVDYNYGLITYRNFRVEVPPSEPIRFVSNWRGGFNCKNNRIGPVIENCHFESILDDSINMNQTPVMAAEIVSSTEFKMSPDGWTADEAQFFEGDQVMVFYPPTGVYTGPFTVASVDSDYPEMVTFFSSVPNVVTGTVAGVSATNATQFFNMDMCSRGFVVRGNSFGPQRRHAVLVRSPDGLIEGNAINGVGGNGIILENENVAGCREGPFPQNIVIQSNTVCSQWTPIRIAADSGSICTQPVTNIYITGNTIVAAEEIAIKLDNVRDLLISSNEYLNTNFNFLADPVYQTNSINIMIQ</sequence>
<dbReference type="InterPro" id="IPR006626">
    <property type="entry name" value="PbH1"/>
</dbReference>
<evidence type="ECO:0000313" key="1">
    <source>
        <dbReference type="EMBL" id="QHI69145.1"/>
    </source>
</evidence>
<dbReference type="InterPro" id="IPR011050">
    <property type="entry name" value="Pectin_lyase_fold/virulence"/>
</dbReference>
<evidence type="ECO:0000313" key="2">
    <source>
        <dbReference type="Proteomes" id="UP000464954"/>
    </source>
</evidence>
<evidence type="ECO:0008006" key="3">
    <source>
        <dbReference type="Google" id="ProtNLM"/>
    </source>
</evidence>
<dbReference type="SMART" id="SM00710">
    <property type="entry name" value="PbH1"/>
    <property type="match status" value="5"/>
</dbReference>
<organism evidence="1 2">
    <name type="scientific">Tichowtungia aerotolerans</name>
    <dbReference type="NCBI Taxonomy" id="2697043"/>
    <lineage>
        <taxon>Bacteria</taxon>
        <taxon>Pseudomonadati</taxon>
        <taxon>Kiritimatiellota</taxon>
        <taxon>Tichowtungiia</taxon>
        <taxon>Tichowtungiales</taxon>
        <taxon>Tichowtungiaceae</taxon>
        <taxon>Tichowtungia</taxon>
    </lineage>
</organism>
<accession>A0A6P1MDG5</accession>
<dbReference type="SUPFAM" id="SSF51126">
    <property type="entry name" value="Pectin lyase-like"/>
    <property type="match status" value="1"/>
</dbReference>
<protein>
    <recommendedName>
        <fullName evidence="3">Pectate lyase superfamily protein domain-containing protein</fullName>
    </recommendedName>
</protein>
<dbReference type="AlphaFoldDB" id="A0A6P1MDG5"/>
<dbReference type="Proteomes" id="UP000464954">
    <property type="component" value="Chromosome"/>
</dbReference>
<dbReference type="EMBL" id="CP047593">
    <property type="protein sequence ID" value="QHI69145.1"/>
    <property type="molecule type" value="Genomic_DNA"/>
</dbReference>
<dbReference type="KEGG" id="taer:GT409_06675"/>
<keyword evidence="2" id="KW-1185">Reference proteome</keyword>
<reference evidence="1 2" key="1">
    <citation type="submission" date="2020-01" db="EMBL/GenBank/DDBJ databases">
        <title>Ponticoccus aerotolerans gen. nov., sp. nov., an anaerobic bacterium and proposal of Ponticoccusceae fam. nov., Ponticoccusles ord. nov. and Ponticoccuse classis nov. in the phylum Kiritimatiellaeota.</title>
        <authorList>
            <person name="Zhou L.Y."/>
            <person name="Du Z.J."/>
        </authorList>
    </citation>
    <scope>NUCLEOTIDE SEQUENCE [LARGE SCALE GENOMIC DNA]</scope>
    <source>
        <strain evidence="1 2">S-5007</strain>
    </source>
</reference>